<dbReference type="AlphaFoldDB" id="B9XHG0"/>
<dbReference type="STRING" id="320771.Cflav_PD3653"/>
<organism evidence="1 2">
    <name type="scientific">Pedosphaera parvula (strain Ellin514)</name>
    <dbReference type="NCBI Taxonomy" id="320771"/>
    <lineage>
        <taxon>Bacteria</taxon>
        <taxon>Pseudomonadati</taxon>
        <taxon>Verrucomicrobiota</taxon>
        <taxon>Pedosphaerae</taxon>
        <taxon>Pedosphaerales</taxon>
        <taxon>Pedosphaeraceae</taxon>
        <taxon>Pedosphaera</taxon>
    </lineage>
</organism>
<protein>
    <submittedName>
        <fullName evidence="1">HEAT domain containing protein</fullName>
    </submittedName>
</protein>
<dbReference type="EMBL" id="ABOX02000014">
    <property type="protein sequence ID" value="EEF60795.1"/>
    <property type="molecule type" value="Genomic_DNA"/>
</dbReference>
<dbReference type="SMART" id="SM00567">
    <property type="entry name" value="EZ_HEAT"/>
    <property type="match status" value="2"/>
</dbReference>
<accession>B9XHG0</accession>
<dbReference type="Gene3D" id="1.25.10.10">
    <property type="entry name" value="Leucine-rich Repeat Variant"/>
    <property type="match status" value="2"/>
</dbReference>
<sequence>MSVRPPPTRLVNFPTRAPLAPLILALTDENSSVRQAAKAALRQIDRQWEISETAKLVIPKLEDRVKHKDYWVSQTAADTLAKINDMQQRHIEVADQVDPEKQKRELAIAMLTDTLRDMDRDLRQAAAESLGRIADIAVVGPLVSALDDHDEWVGRAAALALNRLNWNPGPEDSSRADKMKSLMLKV</sequence>
<dbReference type="Pfam" id="PF13646">
    <property type="entry name" value="HEAT_2"/>
    <property type="match status" value="1"/>
</dbReference>
<dbReference type="InterPro" id="IPR004155">
    <property type="entry name" value="PBS_lyase_HEAT"/>
</dbReference>
<dbReference type="SUPFAM" id="SSF48371">
    <property type="entry name" value="ARM repeat"/>
    <property type="match status" value="1"/>
</dbReference>
<dbReference type="PANTHER" id="PTHR12697:SF5">
    <property type="entry name" value="DEOXYHYPUSINE HYDROXYLASE"/>
    <property type="match status" value="1"/>
</dbReference>
<dbReference type="InterPro" id="IPR011989">
    <property type="entry name" value="ARM-like"/>
</dbReference>
<gene>
    <name evidence="1" type="ORF">Cflav_PD3653</name>
</gene>
<reference evidence="1 2" key="1">
    <citation type="journal article" date="2011" name="J. Bacteriol.">
        <title>Genome sequence of 'Pedosphaera parvula' Ellin514, an aerobic Verrucomicrobial isolate from pasture soil.</title>
        <authorList>
            <person name="Kant R."/>
            <person name="van Passel M.W."/>
            <person name="Sangwan P."/>
            <person name="Palva A."/>
            <person name="Lucas S."/>
            <person name="Copeland A."/>
            <person name="Lapidus A."/>
            <person name="Glavina Del Rio T."/>
            <person name="Dalin E."/>
            <person name="Tice H."/>
            <person name="Bruce D."/>
            <person name="Goodwin L."/>
            <person name="Pitluck S."/>
            <person name="Chertkov O."/>
            <person name="Larimer F.W."/>
            <person name="Land M.L."/>
            <person name="Hauser L."/>
            <person name="Brettin T.S."/>
            <person name="Detter J.C."/>
            <person name="Han S."/>
            <person name="de Vos W.M."/>
            <person name="Janssen P.H."/>
            <person name="Smidt H."/>
        </authorList>
    </citation>
    <scope>NUCLEOTIDE SEQUENCE [LARGE SCALE GENOMIC DNA]</scope>
    <source>
        <strain evidence="1 2">Ellin514</strain>
    </source>
</reference>
<keyword evidence="2" id="KW-1185">Reference proteome</keyword>
<name>B9XHG0_PEDPL</name>
<dbReference type="GO" id="GO:0016491">
    <property type="term" value="F:oxidoreductase activity"/>
    <property type="evidence" value="ECO:0007669"/>
    <property type="project" value="TreeGrafter"/>
</dbReference>
<dbReference type="Proteomes" id="UP000003688">
    <property type="component" value="Unassembled WGS sequence"/>
</dbReference>
<dbReference type="InterPro" id="IPR016024">
    <property type="entry name" value="ARM-type_fold"/>
</dbReference>
<proteinExistence type="predicted"/>
<evidence type="ECO:0000313" key="2">
    <source>
        <dbReference type="Proteomes" id="UP000003688"/>
    </source>
</evidence>
<comment type="caution">
    <text evidence="1">The sequence shown here is derived from an EMBL/GenBank/DDBJ whole genome shotgun (WGS) entry which is preliminary data.</text>
</comment>
<dbReference type="PANTHER" id="PTHR12697">
    <property type="entry name" value="PBS LYASE HEAT-LIKE PROTEIN"/>
    <property type="match status" value="1"/>
</dbReference>
<evidence type="ECO:0000313" key="1">
    <source>
        <dbReference type="EMBL" id="EEF60795.1"/>
    </source>
</evidence>